<reference evidence="1" key="1">
    <citation type="submission" date="2014-09" db="EMBL/GenBank/DDBJ databases">
        <authorList>
            <person name="Magalhaes I.L.F."/>
            <person name="Oliveira U."/>
            <person name="Santos F.R."/>
            <person name="Vidigal T.H.D.A."/>
            <person name="Brescovit A.D."/>
            <person name="Santos A.J."/>
        </authorList>
    </citation>
    <scope>NUCLEOTIDE SEQUENCE</scope>
    <source>
        <tissue evidence="1">Shoot tissue taken approximately 20 cm above the soil surface</tissue>
    </source>
</reference>
<dbReference type="EMBL" id="GBRH01266106">
    <property type="protein sequence ID" value="JAD31789.1"/>
    <property type="molecule type" value="Transcribed_RNA"/>
</dbReference>
<dbReference type="AlphaFoldDB" id="A0A0A8YXB0"/>
<sequence>MPNNTYTSNFTDHMHACKKMQDDRMSQYIMEGPLGSYTKLLTAPDIVEVHI</sequence>
<reference evidence="1" key="2">
    <citation type="journal article" date="2015" name="Data Brief">
        <title>Shoot transcriptome of the giant reed, Arundo donax.</title>
        <authorList>
            <person name="Barrero R.A."/>
            <person name="Guerrero F.D."/>
            <person name="Moolhuijzen P."/>
            <person name="Goolsby J.A."/>
            <person name="Tidwell J."/>
            <person name="Bellgard S.E."/>
            <person name="Bellgard M.I."/>
        </authorList>
    </citation>
    <scope>NUCLEOTIDE SEQUENCE</scope>
    <source>
        <tissue evidence="1">Shoot tissue taken approximately 20 cm above the soil surface</tissue>
    </source>
</reference>
<accession>A0A0A8YXB0</accession>
<proteinExistence type="predicted"/>
<name>A0A0A8YXB0_ARUDO</name>
<evidence type="ECO:0000313" key="1">
    <source>
        <dbReference type="EMBL" id="JAD31789.1"/>
    </source>
</evidence>
<organism evidence="1">
    <name type="scientific">Arundo donax</name>
    <name type="common">Giant reed</name>
    <name type="synonym">Donax arundinaceus</name>
    <dbReference type="NCBI Taxonomy" id="35708"/>
    <lineage>
        <taxon>Eukaryota</taxon>
        <taxon>Viridiplantae</taxon>
        <taxon>Streptophyta</taxon>
        <taxon>Embryophyta</taxon>
        <taxon>Tracheophyta</taxon>
        <taxon>Spermatophyta</taxon>
        <taxon>Magnoliopsida</taxon>
        <taxon>Liliopsida</taxon>
        <taxon>Poales</taxon>
        <taxon>Poaceae</taxon>
        <taxon>PACMAD clade</taxon>
        <taxon>Arundinoideae</taxon>
        <taxon>Arundineae</taxon>
        <taxon>Arundo</taxon>
    </lineage>
</organism>
<protein>
    <submittedName>
        <fullName evidence="1">Uncharacterized protein</fullName>
    </submittedName>
</protein>